<keyword evidence="3 10" id="KW-0812">Transmembrane</keyword>
<dbReference type="SUPFAM" id="SSF53448">
    <property type="entry name" value="Nucleotide-diphospho-sugar transferases"/>
    <property type="match status" value="1"/>
</dbReference>
<dbReference type="GO" id="GO:0006493">
    <property type="term" value="P:protein O-linked glycosylation"/>
    <property type="evidence" value="ECO:0007669"/>
    <property type="project" value="TreeGrafter"/>
</dbReference>
<evidence type="ECO:0000259" key="11">
    <source>
        <dbReference type="SMART" id="SM00458"/>
    </source>
</evidence>
<dbReference type="KEGG" id="epa:110245168"/>
<dbReference type="OrthoDB" id="330637at2759"/>
<dbReference type="InterPro" id="IPR045885">
    <property type="entry name" value="GalNAc-T"/>
</dbReference>
<evidence type="ECO:0000256" key="2">
    <source>
        <dbReference type="ARBA" id="ARBA00005680"/>
    </source>
</evidence>
<dbReference type="GO" id="GO:0030246">
    <property type="term" value="F:carbohydrate binding"/>
    <property type="evidence" value="ECO:0007669"/>
    <property type="project" value="UniProtKB-KW"/>
</dbReference>
<dbReference type="AlphaFoldDB" id="A0A913XN92"/>
<feature type="transmembrane region" description="Helical" evidence="10">
    <location>
        <begin position="7"/>
        <end position="29"/>
    </location>
</feature>
<dbReference type="FunFam" id="3.90.550.10:FF:000088">
    <property type="entry name" value="Polypeptide N-acetylgalactosaminyltransferase"/>
    <property type="match status" value="1"/>
</dbReference>
<comment type="similarity">
    <text evidence="2 10">Belongs to the glycosyltransferase 2 family. GalNAc-T subfamily.</text>
</comment>
<comment type="pathway">
    <text evidence="10">Protein modification; protein glycosylation.</text>
</comment>
<dbReference type="InterPro" id="IPR001173">
    <property type="entry name" value="Glyco_trans_2-like"/>
</dbReference>
<dbReference type="CDD" id="cd23437">
    <property type="entry name" value="beta-trefoil_Ricin_GALNT7"/>
    <property type="match status" value="1"/>
</dbReference>
<dbReference type="GO" id="GO:0000139">
    <property type="term" value="C:Golgi membrane"/>
    <property type="evidence" value="ECO:0007669"/>
    <property type="project" value="UniProtKB-SubCell"/>
</dbReference>
<dbReference type="GO" id="GO:0004653">
    <property type="term" value="F:polypeptide N-acetylgalactosaminyltransferase activity"/>
    <property type="evidence" value="ECO:0007669"/>
    <property type="project" value="TreeGrafter"/>
</dbReference>
<evidence type="ECO:0000256" key="4">
    <source>
        <dbReference type="ARBA" id="ARBA00022734"/>
    </source>
</evidence>
<keyword evidence="4 10" id="KW-0430">Lectin</keyword>
<dbReference type="GeneID" id="110245168"/>
<dbReference type="InterPro" id="IPR000772">
    <property type="entry name" value="Ricin_B_lectin"/>
</dbReference>
<keyword evidence="5" id="KW-0735">Signal-anchor</keyword>
<comment type="subcellular location">
    <subcellularLocation>
        <location evidence="1 10">Golgi apparatus membrane</location>
        <topology evidence="1 10">Single-pass type II membrane protein</topology>
    </subcellularLocation>
</comment>
<dbReference type="Proteomes" id="UP000887567">
    <property type="component" value="Unplaced"/>
</dbReference>
<name>A0A913XN92_EXADI</name>
<dbReference type="PANTHER" id="PTHR11675:SF101">
    <property type="entry name" value="POLYPEPTIDE N-ACETYLGALACTOSAMINYLTRANSFERASE 5"/>
    <property type="match status" value="1"/>
</dbReference>
<keyword evidence="6 10" id="KW-1133">Transmembrane helix</keyword>
<dbReference type="InterPro" id="IPR035992">
    <property type="entry name" value="Ricin_B-like_lectins"/>
</dbReference>
<reference evidence="12" key="1">
    <citation type="submission" date="2022-11" db="UniProtKB">
        <authorList>
            <consortium name="EnsemblMetazoa"/>
        </authorList>
    </citation>
    <scope>IDENTIFICATION</scope>
</reference>
<evidence type="ECO:0000256" key="8">
    <source>
        <dbReference type="ARBA" id="ARBA00023136"/>
    </source>
</evidence>
<dbReference type="PANTHER" id="PTHR11675">
    <property type="entry name" value="N-ACETYLGALACTOSAMINYLTRANSFERASE"/>
    <property type="match status" value="1"/>
</dbReference>
<keyword evidence="10" id="KW-0808">Transferase</keyword>
<organism evidence="12 13">
    <name type="scientific">Exaiptasia diaphana</name>
    <name type="common">Tropical sea anemone</name>
    <name type="synonym">Aiptasia pulchella</name>
    <dbReference type="NCBI Taxonomy" id="2652724"/>
    <lineage>
        <taxon>Eukaryota</taxon>
        <taxon>Metazoa</taxon>
        <taxon>Cnidaria</taxon>
        <taxon>Anthozoa</taxon>
        <taxon>Hexacorallia</taxon>
        <taxon>Actiniaria</taxon>
        <taxon>Aiptasiidae</taxon>
        <taxon>Exaiptasia</taxon>
    </lineage>
</organism>
<keyword evidence="10" id="KW-0464">Manganese</keyword>
<sequence>MISRRRVVYYTILITSLFWIFGTVAFFFLQSLEVNIEVKRRRQVEYLSKPNWNIKLNDEKLLPPPLPPPGKLSKDIKDDKKIEKTVKKDEEKPSPKPRKVVYSLAEYDNYPPGVKLDGPGDGGEGVTVNPKFKKKEEDGYDLHSFNLVASDMMSLHRRLPDYRNDACKTKKYPIHLPKSSIIICFHNEAWSTLLRTVHSVINRTPPRLLEEIILIDDASDRDELKEKLEKYTAKLKVVRIIRLPSRQGLIRARLKGAEVAKGAILTFLDAHCECSKGWLEPLAAKIAENPSNVVMPVIDEISDTSFYYHAVPEPFHRGVFRWRLEFGWKPVPQYEMERRVDDADGIRTPVMAGGLFSISKNYFNKIGTYDTGMDIWGGENIEISFRIWMCGGSIEMLPCSRVGHVFRPRFPYSFPARPGHDVDVVSNNLMRVADVWMDEYKKHFYNIRFDLKKKKHDDVSERLQLREKLHCKSFKWYLDHVYPELEVPDTNFLAAGQVRNPASDMCLDTLGKKDDAPLGLYACHGQGGNQYFVLTSQGEIKSEDNCLDYNGSDLNLRECDGLKQNQKWVYEKNLIKNPRHKVCLDRGRDGNQYARAKRCRDSETQNWEFSKTEDMDEE</sequence>
<evidence type="ECO:0000256" key="1">
    <source>
        <dbReference type="ARBA" id="ARBA00004323"/>
    </source>
</evidence>
<dbReference type="CDD" id="cd02510">
    <property type="entry name" value="pp-GalNAc-T"/>
    <property type="match status" value="1"/>
</dbReference>
<dbReference type="Gene3D" id="2.80.10.50">
    <property type="match status" value="1"/>
</dbReference>
<evidence type="ECO:0000313" key="13">
    <source>
        <dbReference type="Proteomes" id="UP000887567"/>
    </source>
</evidence>
<evidence type="ECO:0000256" key="7">
    <source>
        <dbReference type="ARBA" id="ARBA00023034"/>
    </source>
</evidence>
<evidence type="ECO:0000256" key="9">
    <source>
        <dbReference type="ARBA" id="ARBA00023157"/>
    </source>
</evidence>
<dbReference type="Pfam" id="PF00652">
    <property type="entry name" value="Ricin_B_lectin"/>
    <property type="match status" value="1"/>
</dbReference>
<comment type="cofactor">
    <cofactor evidence="10">
        <name>Mn(2+)</name>
        <dbReference type="ChEBI" id="CHEBI:29035"/>
    </cofactor>
</comment>
<dbReference type="EC" id="2.4.1.-" evidence="10"/>
<dbReference type="InterPro" id="IPR029044">
    <property type="entry name" value="Nucleotide-diphossugar_trans"/>
</dbReference>
<dbReference type="SUPFAM" id="SSF50370">
    <property type="entry name" value="Ricin B-like lectins"/>
    <property type="match status" value="1"/>
</dbReference>
<keyword evidence="9 10" id="KW-1015">Disulfide bond</keyword>
<evidence type="ECO:0000313" key="12">
    <source>
        <dbReference type="EnsemblMetazoa" id="XP_020907087.1"/>
    </source>
</evidence>
<dbReference type="EnsemblMetazoa" id="XM_021051428.2">
    <property type="protein sequence ID" value="XP_020907087.1"/>
    <property type="gene ID" value="LOC110245168"/>
</dbReference>
<evidence type="ECO:0000256" key="5">
    <source>
        <dbReference type="ARBA" id="ARBA00022968"/>
    </source>
</evidence>
<dbReference type="Pfam" id="PF00535">
    <property type="entry name" value="Glycos_transf_2"/>
    <property type="match status" value="1"/>
</dbReference>
<proteinExistence type="inferred from homology"/>
<keyword evidence="10" id="KW-0328">Glycosyltransferase</keyword>
<keyword evidence="7 10" id="KW-0333">Golgi apparatus</keyword>
<evidence type="ECO:0000256" key="3">
    <source>
        <dbReference type="ARBA" id="ARBA00022692"/>
    </source>
</evidence>
<keyword evidence="8 10" id="KW-0472">Membrane</keyword>
<feature type="domain" description="Ricin B lectin" evidence="11">
    <location>
        <begin position="492"/>
        <end position="610"/>
    </location>
</feature>
<accession>A0A913XN92</accession>
<dbReference type="RefSeq" id="XP_020907087.1">
    <property type="nucleotide sequence ID" value="XM_021051428.2"/>
</dbReference>
<dbReference type="Gene3D" id="3.90.550.10">
    <property type="entry name" value="Spore Coat Polysaccharide Biosynthesis Protein SpsA, Chain A"/>
    <property type="match status" value="1"/>
</dbReference>
<evidence type="ECO:0000256" key="6">
    <source>
        <dbReference type="ARBA" id="ARBA00022989"/>
    </source>
</evidence>
<evidence type="ECO:0000256" key="10">
    <source>
        <dbReference type="RuleBase" id="RU361242"/>
    </source>
</evidence>
<dbReference type="SMART" id="SM00458">
    <property type="entry name" value="RICIN"/>
    <property type="match status" value="1"/>
</dbReference>
<dbReference type="PROSITE" id="PS50231">
    <property type="entry name" value="RICIN_B_LECTIN"/>
    <property type="match status" value="1"/>
</dbReference>
<protein>
    <recommendedName>
        <fullName evidence="10">Polypeptide N-acetylgalactosaminyltransferase</fullName>
        <ecNumber evidence="10">2.4.1.-</ecNumber>
    </recommendedName>
    <alternativeName>
        <fullName evidence="10">Protein-UDP acetylgalactosaminyltransferase</fullName>
    </alternativeName>
</protein>
<keyword evidence="13" id="KW-1185">Reference proteome</keyword>